<dbReference type="GO" id="GO:0006508">
    <property type="term" value="P:proteolysis"/>
    <property type="evidence" value="ECO:0007669"/>
    <property type="project" value="UniProtKB-KW"/>
</dbReference>
<dbReference type="Proteomes" id="UP000577419">
    <property type="component" value="Unassembled WGS sequence"/>
</dbReference>
<dbReference type="EMBL" id="DUFG01000025">
    <property type="protein sequence ID" value="HIH08739.1"/>
    <property type="molecule type" value="Genomic_DNA"/>
</dbReference>
<keyword evidence="3 14" id="KW-1003">Cell membrane</keyword>
<evidence type="ECO:0000256" key="10">
    <source>
        <dbReference type="ARBA" id="ARBA00022989"/>
    </source>
</evidence>
<feature type="transmembrane region" description="Helical" evidence="14">
    <location>
        <begin position="193"/>
        <end position="226"/>
    </location>
</feature>
<feature type="transmembrane region" description="Helical" evidence="14">
    <location>
        <begin position="12"/>
        <end position="33"/>
    </location>
</feature>
<feature type="binding site" evidence="16">
    <location>
        <position position="60"/>
    </location>
    <ligand>
        <name>Zn(2+)</name>
        <dbReference type="ChEBI" id="CHEBI:29105"/>
        <note>catalytic</note>
    </ligand>
</feature>
<feature type="transmembrane region" description="Helical" evidence="14">
    <location>
        <begin position="39"/>
        <end position="59"/>
    </location>
</feature>
<organism evidence="19 20">
    <name type="scientific">Candidatus Iainarchaeum sp</name>
    <dbReference type="NCBI Taxonomy" id="3101447"/>
    <lineage>
        <taxon>Archaea</taxon>
        <taxon>Candidatus Iainarchaeota</taxon>
        <taxon>Candidatus Iainarchaeia</taxon>
        <taxon>Candidatus Iainarchaeales</taxon>
        <taxon>Candidatus Iainarchaeaceae</taxon>
        <taxon>Candidatus Iainarchaeum</taxon>
    </lineage>
</organism>
<evidence type="ECO:0000256" key="5">
    <source>
        <dbReference type="ARBA" id="ARBA00022692"/>
    </source>
</evidence>
<keyword evidence="6 14" id="KW-0479">Metal-binding</keyword>
<dbReference type="Pfam" id="PF02163">
    <property type="entry name" value="Peptidase_M50"/>
    <property type="match status" value="1"/>
</dbReference>
<feature type="domain" description="Peptidase M50" evidence="18">
    <location>
        <begin position="46"/>
        <end position="207"/>
    </location>
</feature>
<evidence type="ECO:0000256" key="15">
    <source>
        <dbReference type="PIRSR" id="PIRSR006404-1"/>
    </source>
</evidence>
<evidence type="ECO:0000256" key="14">
    <source>
        <dbReference type="PIRNR" id="PIRNR006404"/>
    </source>
</evidence>
<dbReference type="InterPro" id="IPR000644">
    <property type="entry name" value="CBS_dom"/>
</dbReference>
<reference evidence="20" key="1">
    <citation type="journal article" date="2020" name="bioRxiv">
        <title>A rank-normalized archaeal taxonomy based on genome phylogeny resolves widespread incomplete and uneven classifications.</title>
        <authorList>
            <person name="Rinke C."/>
            <person name="Chuvochina M."/>
            <person name="Mussig A.J."/>
            <person name="Chaumeil P.-A."/>
            <person name="Waite D.W."/>
            <person name="Whitman W.B."/>
            <person name="Parks D.H."/>
            <person name="Hugenholtz P."/>
        </authorList>
    </citation>
    <scope>NUCLEOTIDE SEQUENCE [LARGE SCALE GENOMIC DNA]</scope>
</reference>
<keyword evidence="4 14" id="KW-0645">Protease</keyword>
<dbReference type="InterPro" id="IPR016483">
    <property type="entry name" value="UCP006404_Pept_M50_CBS"/>
</dbReference>
<protein>
    <recommendedName>
        <fullName evidence="14">Zinc metalloprotease</fullName>
    </recommendedName>
</protein>
<evidence type="ECO:0000259" key="17">
    <source>
        <dbReference type="Pfam" id="PF00571"/>
    </source>
</evidence>
<dbReference type="SUPFAM" id="SSF54631">
    <property type="entry name" value="CBS-domain pair"/>
    <property type="match status" value="1"/>
</dbReference>
<evidence type="ECO:0000256" key="8">
    <source>
        <dbReference type="ARBA" id="ARBA00022801"/>
    </source>
</evidence>
<feature type="binding site" evidence="16">
    <location>
        <position position="172"/>
    </location>
    <ligand>
        <name>Zn(2+)</name>
        <dbReference type="ChEBI" id="CHEBI:29105"/>
        <note>catalytic</note>
    </ligand>
</feature>
<keyword evidence="9 14" id="KW-0862">Zinc</keyword>
<comment type="caution">
    <text evidence="19">The sequence shown here is derived from an EMBL/GenBank/DDBJ whole genome shotgun (WGS) entry which is preliminary data.</text>
</comment>
<evidence type="ECO:0000256" key="12">
    <source>
        <dbReference type="ARBA" id="ARBA00023122"/>
    </source>
</evidence>
<keyword evidence="8 14" id="KW-0378">Hydrolase</keyword>
<feature type="domain" description="CBS" evidence="17">
    <location>
        <begin position="249"/>
        <end position="291"/>
    </location>
</feature>
<evidence type="ECO:0000256" key="4">
    <source>
        <dbReference type="ARBA" id="ARBA00022670"/>
    </source>
</evidence>
<dbReference type="InterPro" id="IPR046342">
    <property type="entry name" value="CBS_dom_sf"/>
</dbReference>
<dbReference type="GO" id="GO:0046872">
    <property type="term" value="F:metal ion binding"/>
    <property type="evidence" value="ECO:0007669"/>
    <property type="project" value="UniProtKB-UniRule"/>
</dbReference>
<evidence type="ECO:0000256" key="7">
    <source>
        <dbReference type="ARBA" id="ARBA00022737"/>
    </source>
</evidence>
<name>A0A7J4IWT1_9ARCH</name>
<dbReference type="PIRSF" id="PIRSF006404">
    <property type="entry name" value="UCP006404_Pept_M50_CBS"/>
    <property type="match status" value="1"/>
</dbReference>
<feature type="transmembrane region" description="Helical" evidence="14">
    <location>
        <begin position="96"/>
        <end position="120"/>
    </location>
</feature>
<feature type="transmembrane region" description="Helical" evidence="14">
    <location>
        <begin position="149"/>
        <end position="172"/>
    </location>
</feature>
<evidence type="ECO:0000256" key="13">
    <source>
        <dbReference type="ARBA" id="ARBA00023136"/>
    </source>
</evidence>
<keyword evidence="12" id="KW-0129">CBS domain</keyword>
<evidence type="ECO:0000256" key="2">
    <source>
        <dbReference type="ARBA" id="ARBA00007931"/>
    </source>
</evidence>
<proteinExistence type="inferred from homology"/>
<dbReference type="PANTHER" id="PTHR39188">
    <property type="entry name" value="MEMBRANE-ASSOCIATED ZINC METALLOPROTEASE M50B"/>
    <property type="match status" value="1"/>
</dbReference>
<keyword evidence="13 14" id="KW-0472">Membrane</keyword>
<evidence type="ECO:0000256" key="1">
    <source>
        <dbReference type="ARBA" id="ARBA00004651"/>
    </source>
</evidence>
<keyword evidence="10 14" id="KW-1133">Transmembrane helix</keyword>
<gene>
    <name evidence="19" type="ORF">HA237_05225</name>
</gene>
<evidence type="ECO:0000313" key="20">
    <source>
        <dbReference type="Proteomes" id="UP000577419"/>
    </source>
</evidence>
<keyword evidence="11 14" id="KW-0482">Metalloprotease</keyword>
<evidence type="ECO:0000256" key="9">
    <source>
        <dbReference type="ARBA" id="ARBA00022833"/>
    </source>
</evidence>
<sequence length="370" mass="40970">MRNFSLGKLFGIRLELHSTFILLIAAITGFLAIFDFPSLVPTLVLLFFLFVSVFIHELFHSIVAISKGIKVEKITLLPIGGISLTEEIPEKPLDEFLIAVAGPMFNFIVVVLIALLLSFFPQLPWPWHIFTDPAAGAEELNQALLDFPLFSLFWVNLVLGAFNLFVPALPLDGGRVLRSILSWRLGFSKATRIAAGVSTVLSLFLFLIGFFSGNIILLIIAIFIYLGAGQENEFAALKETLKGVDLTAVLNKKPLILKQETTLEEAFQLLQKKNQTAFLVETGNGIGFVSVDVLEGIKRSRWPVVNVAEAAAELPKISLTDSPIKIVTKSLSRNYPFTLVYSSGKLVGVIDEEQLRKFLKITKLNKESQH</sequence>
<feature type="binding site" evidence="16">
    <location>
        <position position="56"/>
    </location>
    <ligand>
        <name>Zn(2+)</name>
        <dbReference type="ChEBI" id="CHEBI:29105"/>
        <note>catalytic</note>
    </ligand>
</feature>
<dbReference type="InterPro" id="IPR008915">
    <property type="entry name" value="Peptidase_M50"/>
</dbReference>
<dbReference type="PANTHER" id="PTHR39188:SF3">
    <property type="entry name" value="STAGE IV SPORULATION PROTEIN FB"/>
    <property type="match status" value="1"/>
</dbReference>
<evidence type="ECO:0000256" key="11">
    <source>
        <dbReference type="ARBA" id="ARBA00023049"/>
    </source>
</evidence>
<dbReference type="AlphaFoldDB" id="A0A7J4IWT1"/>
<dbReference type="Pfam" id="PF00571">
    <property type="entry name" value="CBS"/>
    <property type="match status" value="1"/>
</dbReference>
<evidence type="ECO:0000256" key="16">
    <source>
        <dbReference type="PIRSR" id="PIRSR006404-2"/>
    </source>
</evidence>
<keyword evidence="7" id="KW-0677">Repeat</keyword>
<evidence type="ECO:0000259" key="18">
    <source>
        <dbReference type="Pfam" id="PF02163"/>
    </source>
</evidence>
<feature type="active site" evidence="15">
    <location>
        <position position="57"/>
    </location>
</feature>
<comment type="subcellular location">
    <subcellularLocation>
        <location evidence="1 14">Cell membrane</location>
        <topology evidence="1 14">Multi-pass membrane protein</topology>
    </subcellularLocation>
</comment>
<accession>A0A7J4IWT1</accession>
<dbReference type="GO" id="GO:0005886">
    <property type="term" value="C:plasma membrane"/>
    <property type="evidence" value="ECO:0007669"/>
    <property type="project" value="UniProtKB-SubCell"/>
</dbReference>
<evidence type="ECO:0000313" key="19">
    <source>
        <dbReference type="EMBL" id="HIH08739.1"/>
    </source>
</evidence>
<dbReference type="GO" id="GO:0008237">
    <property type="term" value="F:metallopeptidase activity"/>
    <property type="evidence" value="ECO:0007669"/>
    <property type="project" value="UniProtKB-UniRule"/>
</dbReference>
<comment type="similarity">
    <text evidence="2 14">Belongs to the peptidase M50B family.</text>
</comment>
<evidence type="ECO:0000256" key="6">
    <source>
        <dbReference type="ARBA" id="ARBA00022723"/>
    </source>
</evidence>
<keyword evidence="5 14" id="KW-0812">Transmembrane</keyword>
<comment type="cofactor">
    <cofactor evidence="14 16">
        <name>Zn(2+)</name>
        <dbReference type="ChEBI" id="CHEBI:29105"/>
    </cofactor>
    <text evidence="14 16">Binds 1 zinc ion per subunit.</text>
</comment>
<evidence type="ECO:0000256" key="3">
    <source>
        <dbReference type="ARBA" id="ARBA00022475"/>
    </source>
</evidence>